<reference evidence="1" key="1">
    <citation type="submission" date="2023-10" db="EMBL/GenBank/DDBJ databases">
        <title>Genome sequence of Blautia coccoides DSM 935.</title>
        <authorList>
            <person name="Boeer T."/>
            <person name="Bengelsdorf F.R."/>
            <person name="Daniel R."/>
            <person name="Poehlein A."/>
        </authorList>
    </citation>
    <scope>NUCLEOTIDE SEQUENCE [LARGE SCALE GENOMIC DNA]</scope>
    <source>
        <strain evidence="1">DSM 935</strain>
    </source>
</reference>
<gene>
    <name evidence="1" type="ORF">BLCOC_06880</name>
</gene>
<dbReference type="EMBL" id="CP136422">
    <property type="protein sequence ID" value="WPX72352.1"/>
    <property type="molecule type" value="Genomic_DNA"/>
</dbReference>
<keyword evidence="2" id="KW-1185">Reference proteome</keyword>
<sequence length="55" mass="6243">MKKDTDDVLDIIDCIESNICGFKILDGDDNSIILRSDKTGCDFEIVIKEFESEEN</sequence>
<proteinExistence type="predicted"/>
<protein>
    <submittedName>
        <fullName evidence="1">Uncharacterized protein</fullName>
    </submittedName>
</protein>
<accession>A0ABZ0U560</accession>
<evidence type="ECO:0000313" key="2">
    <source>
        <dbReference type="Proteomes" id="UP001325248"/>
    </source>
</evidence>
<evidence type="ECO:0000313" key="1">
    <source>
        <dbReference type="EMBL" id="WPX72352.1"/>
    </source>
</evidence>
<dbReference type="Proteomes" id="UP001325248">
    <property type="component" value="Chromosome"/>
</dbReference>
<name>A0ABZ0U560_9FIRM</name>
<organism evidence="1 2">
    <name type="scientific">Blautia producta</name>
    <dbReference type="NCBI Taxonomy" id="33035"/>
    <lineage>
        <taxon>Bacteria</taxon>
        <taxon>Bacillati</taxon>
        <taxon>Bacillota</taxon>
        <taxon>Clostridia</taxon>
        <taxon>Lachnospirales</taxon>
        <taxon>Lachnospiraceae</taxon>
        <taxon>Blautia</taxon>
    </lineage>
</organism>